<dbReference type="GO" id="GO:0016758">
    <property type="term" value="F:hexosyltransferase activity"/>
    <property type="evidence" value="ECO:0007669"/>
    <property type="project" value="InterPro"/>
</dbReference>
<dbReference type="Proteomes" id="UP000449710">
    <property type="component" value="Unassembled WGS sequence"/>
</dbReference>
<dbReference type="PROSITE" id="PS51186">
    <property type="entry name" value="GNAT"/>
    <property type="match status" value="1"/>
</dbReference>
<dbReference type="InterPro" id="IPR016181">
    <property type="entry name" value="Acyl_CoA_acyltransferase"/>
</dbReference>
<dbReference type="AlphaFoldDB" id="A0AA43XMG1"/>
<proteinExistence type="predicted"/>
<comment type="caution">
    <text evidence="2">The sequence shown here is derived from an EMBL/GenBank/DDBJ whole genome shotgun (WGS) entry which is preliminary data.</text>
</comment>
<accession>A0AA43XMG1</accession>
<feature type="domain" description="N-acetyltransferase" evidence="1">
    <location>
        <begin position="334"/>
        <end position="488"/>
    </location>
</feature>
<keyword evidence="3" id="KW-1185">Reference proteome</keyword>
<evidence type="ECO:0000313" key="3">
    <source>
        <dbReference type="Proteomes" id="UP000449710"/>
    </source>
</evidence>
<dbReference type="Pfam" id="PF04101">
    <property type="entry name" value="Glyco_tran_28_C"/>
    <property type="match status" value="1"/>
</dbReference>
<sequence length="488" mass="56300">MKIKIFTEGGKDIGLGHISRCSSLYNEAASRGISVDLIVYGDIVDVDFLNGINIINENWLDKEYLYNNITSDDYAIVDSYEATKEIYDIISKKTKKVLYIDDIGRTVYPEGIIVNPSLDASHIDYSKSQNGILLSGPEYVILRKQFRSLKKENISKEVKRVLIMMGGTDIRGLTPLIIDNICRNMLDIEFDIVTGSEEMEKINSQISKPKNITFHNNLDATQMMELMISCDLAITAAGQTIYELLATQTPFIPIKVIENQENNIKSLFEYNPEQIVLRYDDLDFLSNLNKALEIYSDIEYRKSYNQRYKDLVDGYGSKRIVDYLLKDKNKEYKINLRKIKSEDIKEVFDLSNQDYVRRYSINKDKIEWADHIKWFNSVLEDKSTVFYVVTDKNESFLGQIRYKIAQNSATVSISLSEKLKGKGLSKEILSKSIKKIFEEEQSVKDIIAFVSENNIASKKIFEGLNFKRVKDEDSMMKLILKKEDFYVN</sequence>
<evidence type="ECO:0000313" key="2">
    <source>
        <dbReference type="EMBL" id="NBG89528.1"/>
    </source>
</evidence>
<reference evidence="2 3" key="1">
    <citation type="submission" date="2019-04" db="EMBL/GenBank/DDBJ databases">
        <title>Isachenkonia alkalipeptolytica gen. nov. sp. nov. a new anaerobic, alkiliphilic organothrophic bacterium capable to reduce synthesized ferrihydrite isolated from a soda lake.</title>
        <authorList>
            <person name="Toshchakov S.V."/>
            <person name="Zavarzina D.G."/>
            <person name="Zhilina T.N."/>
            <person name="Kostrikina N.A."/>
            <person name="Kublanov I.V."/>
        </authorList>
    </citation>
    <scope>NUCLEOTIDE SEQUENCE [LARGE SCALE GENOMIC DNA]</scope>
    <source>
        <strain evidence="2 3">Z-1701</strain>
    </source>
</reference>
<organism evidence="2 3">
    <name type="scientific">Isachenkonia alkalipeptolytica</name>
    <dbReference type="NCBI Taxonomy" id="2565777"/>
    <lineage>
        <taxon>Bacteria</taxon>
        <taxon>Bacillati</taxon>
        <taxon>Bacillota</taxon>
        <taxon>Clostridia</taxon>
        <taxon>Eubacteriales</taxon>
        <taxon>Clostridiaceae</taxon>
        <taxon>Isachenkonia</taxon>
    </lineage>
</organism>
<dbReference type="PANTHER" id="PTHR43792">
    <property type="entry name" value="GNAT FAMILY, PUTATIVE (AFU_ORTHOLOGUE AFUA_3G00765)-RELATED-RELATED"/>
    <property type="match status" value="1"/>
</dbReference>
<dbReference type="Pfam" id="PF13302">
    <property type="entry name" value="Acetyltransf_3"/>
    <property type="match status" value="1"/>
</dbReference>
<dbReference type="InterPro" id="IPR051531">
    <property type="entry name" value="N-acetyltransferase"/>
</dbReference>
<dbReference type="Gene3D" id="3.40.630.30">
    <property type="match status" value="1"/>
</dbReference>
<dbReference type="Gene3D" id="3.40.50.2000">
    <property type="entry name" value="Glycogen Phosphorylase B"/>
    <property type="match status" value="1"/>
</dbReference>
<dbReference type="InterPro" id="IPR000182">
    <property type="entry name" value="GNAT_dom"/>
</dbReference>
<name>A0AA43XMG1_9CLOT</name>
<dbReference type="Gene3D" id="3.40.50.11190">
    <property type="match status" value="1"/>
</dbReference>
<dbReference type="GO" id="GO:0016747">
    <property type="term" value="F:acyltransferase activity, transferring groups other than amino-acyl groups"/>
    <property type="evidence" value="ECO:0007669"/>
    <property type="project" value="InterPro"/>
</dbReference>
<dbReference type="RefSeq" id="WP_160723279.1">
    <property type="nucleotide sequence ID" value="NZ_SUMG01000028.1"/>
</dbReference>
<evidence type="ECO:0000259" key="1">
    <source>
        <dbReference type="PROSITE" id="PS51186"/>
    </source>
</evidence>
<dbReference type="SUPFAM" id="SSF53756">
    <property type="entry name" value="UDP-Glycosyltransferase/glycogen phosphorylase"/>
    <property type="match status" value="1"/>
</dbReference>
<dbReference type="SUPFAM" id="SSF55729">
    <property type="entry name" value="Acyl-CoA N-acyltransferases (Nat)"/>
    <property type="match status" value="1"/>
</dbReference>
<dbReference type="EMBL" id="SUMG01000028">
    <property type="protein sequence ID" value="NBG89528.1"/>
    <property type="molecule type" value="Genomic_DNA"/>
</dbReference>
<dbReference type="InterPro" id="IPR007235">
    <property type="entry name" value="Glyco_trans_28_C"/>
</dbReference>
<protein>
    <submittedName>
        <fullName evidence="2">GNAT family N-acetyltransferase</fullName>
    </submittedName>
</protein>
<gene>
    <name evidence="2" type="ORF">ISALK_13615</name>
</gene>